<name>A0ABN5CR58_PSEO7</name>
<protein>
    <submittedName>
        <fullName evidence="1">Uncharacterized protein</fullName>
    </submittedName>
</protein>
<gene>
    <name evidence="1" type="ORF">PPIS_b0309</name>
</gene>
<sequence length="174" mass="20231">MVRIDNSYPIEREVDLQSVLFGELYKAMPKAIVRFEHTLKSDFQSYRMRGRSAKNRKSRVDLHIQTRLKKAVIELKYFKGAGRESCIDMLADLAKVERIVESREADEGFCIQLVKQGVISRLPSVISTGVYNEIVGRWHYNFEIKGQYEIKPMRQNNGFTLIVHHVQFPIKLKG</sequence>
<reference evidence="1 2" key="1">
    <citation type="submission" date="2015-06" db="EMBL/GenBank/DDBJ databases">
        <authorList>
            <person name="Xie B.-B."/>
            <person name="Rong J.-C."/>
            <person name="Qin Q.-L."/>
            <person name="Zhang Y.-Z."/>
        </authorList>
    </citation>
    <scope>NUCLEOTIDE SEQUENCE [LARGE SCALE GENOMIC DNA]</scope>
    <source>
        <strain evidence="1 2">JCM 20779</strain>
    </source>
</reference>
<dbReference type="Proteomes" id="UP000016521">
    <property type="component" value="Chromosome II"/>
</dbReference>
<proteinExistence type="predicted"/>
<organism evidence="1 2">
    <name type="scientific">Pseudoalteromonas piscicida</name>
    <dbReference type="NCBI Taxonomy" id="43662"/>
    <lineage>
        <taxon>Bacteria</taxon>
        <taxon>Pseudomonadati</taxon>
        <taxon>Pseudomonadota</taxon>
        <taxon>Gammaproteobacteria</taxon>
        <taxon>Alteromonadales</taxon>
        <taxon>Pseudoalteromonadaceae</taxon>
        <taxon>Pseudoalteromonas</taxon>
    </lineage>
</organism>
<dbReference type="EMBL" id="CP011925">
    <property type="protein sequence ID" value="ATD09496.1"/>
    <property type="molecule type" value="Genomic_DNA"/>
</dbReference>
<evidence type="ECO:0000313" key="1">
    <source>
        <dbReference type="EMBL" id="ATD09496.1"/>
    </source>
</evidence>
<accession>A0ABN5CR58</accession>
<keyword evidence="2" id="KW-1185">Reference proteome</keyword>
<evidence type="ECO:0000313" key="2">
    <source>
        <dbReference type="Proteomes" id="UP000016521"/>
    </source>
</evidence>